<proteinExistence type="predicted"/>
<name>A0ABD1L5B2_9FABA</name>
<evidence type="ECO:0000256" key="1">
    <source>
        <dbReference type="SAM" id="Phobius"/>
    </source>
</evidence>
<keyword evidence="3" id="KW-1185">Reference proteome</keyword>
<evidence type="ECO:0008006" key="4">
    <source>
        <dbReference type="Google" id="ProtNLM"/>
    </source>
</evidence>
<feature type="transmembrane region" description="Helical" evidence="1">
    <location>
        <begin position="23"/>
        <end position="42"/>
    </location>
</feature>
<keyword evidence="1" id="KW-0812">Transmembrane</keyword>
<gene>
    <name evidence="2" type="ORF">Fmac_032572</name>
</gene>
<sequence length="50" mass="6132">MSGHMKIYNDIIASSEQSYLPLFMYYFVRHLCWMKLLFVVLFQHLSFGYY</sequence>
<protein>
    <recommendedName>
        <fullName evidence="4">Maturase K</fullName>
    </recommendedName>
</protein>
<comment type="caution">
    <text evidence="2">The sequence shown here is derived from an EMBL/GenBank/DDBJ whole genome shotgun (WGS) entry which is preliminary data.</text>
</comment>
<evidence type="ECO:0000313" key="3">
    <source>
        <dbReference type="Proteomes" id="UP001603857"/>
    </source>
</evidence>
<keyword evidence="1" id="KW-0472">Membrane</keyword>
<dbReference type="AlphaFoldDB" id="A0ABD1L5B2"/>
<keyword evidence="1" id="KW-1133">Transmembrane helix</keyword>
<dbReference type="EMBL" id="JBGMDY010000011">
    <property type="protein sequence ID" value="KAL2318696.1"/>
    <property type="molecule type" value="Genomic_DNA"/>
</dbReference>
<reference evidence="2 3" key="1">
    <citation type="submission" date="2024-08" db="EMBL/GenBank/DDBJ databases">
        <title>Insights into the chromosomal genome structure of Flemingia macrophylla.</title>
        <authorList>
            <person name="Ding Y."/>
            <person name="Zhao Y."/>
            <person name="Bi W."/>
            <person name="Wu M."/>
            <person name="Zhao G."/>
            <person name="Gong Y."/>
            <person name="Li W."/>
            <person name="Zhang P."/>
        </authorList>
    </citation>
    <scope>NUCLEOTIDE SEQUENCE [LARGE SCALE GENOMIC DNA]</scope>
    <source>
        <strain evidence="2">DYQJB</strain>
        <tissue evidence="2">Leaf</tissue>
    </source>
</reference>
<organism evidence="2 3">
    <name type="scientific">Flemingia macrophylla</name>
    <dbReference type="NCBI Taxonomy" id="520843"/>
    <lineage>
        <taxon>Eukaryota</taxon>
        <taxon>Viridiplantae</taxon>
        <taxon>Streptophyta</taxon>
        <taxon>Embryophyta</taxon>
        <taxon>Tracheophyta</taxon>
        <taxon>Spermatophyta</taxon>
        <taxon>Magnoliopsida</taxon>
        <taxon>eudicotyledons</taxon>
        <taxon>Gunneridae</taxon>
        <taxon>Pentapetalae</taxon>
        <taxon>rosids</taxon>
        <taxon>fabids</taxon>
        <taxon>Fabales</taxon>
        <taxon>Fabaceae</taxon>
        <taxon>Papilionoideae</taxon>
        <taxon>50 kb inversion clade</taxon>
        <taxon>NPAAA clade</taxon>
        <taxon>indigoferoid/millettioid clade</taxon>
        <taxon>Phaseoleae</taxon>
        <taxon>Flemingia</taxon>
    </lineage>
</organism>
<evidence type="ECO:0000313" key="2">
    <source>
        <dbReference type="EMBL" id="KAL2318696.1"/>
    </source>
</evidence>
<accession>A0ABD1L5B2</accession>
<dbReference type="Proteomes" id="UP001603857">
    <property type="component" value="Unassembled WGS sequence"/>
</dbReference>